<dbReference type="InterPro" id="IPR048285">
    <property type="entry name" value="Integrin_alpha_Ig-like_2"/>
</dbReference>
<keyword evidence="8 16" id="KW-0130">Cell adhesion</keyword>
<evidence type="ECO:0000256" key="3">
    <source>
        <dbReference type="ARBA" id="ARBA00022692"/>
    </source>
</evidence>
<evidence type="ECO:0000256" key="14">
    <source>
        <dbReference type="ARBA" id="ARBA00023180"/>
    </source>
</evidence>
<keyword evidence="12" id="KW-1015">Disulfide bond</keyword>
<keyword evidence="19" id="KW-1185">Reference proteome</keyword>
<dbReference type="SUPFAM" id="SSF69179">
    <property type="entry name" value="Integrin domains"/>
    <property type="match status" value="1"/>
</dbReference>
<evidence type="ECO:0000256" key="2">
    <source>
        <dbReference type="ARBA" id="ARBA00008054"/>
    </source>
</evidence>
<feature type="transmembrane region" description="Helical" evidence="16">
    <location>
        <begin position="756"/>
        <end position="779"/>
    </location>
</feature>
<dbReference type="SUPFAM" id="SSF69318">
    <property type="entry name" value="Integrin alpha N-terminal domain"/>
    <property type="match status" value="1"/>
</dbReference>
<evidence type="ECO:0000256" key="12">
    <source>
        <dbReference type="ARBA" id="ARBA00023157"/>
    </source>
</evidence>
<dbReference type="GO" id="GO:0009897">
    <property type="term" value="C:external side of plasma membrane"/>
    <property type="evidence" value="ECO:0007669"/>
    <property type="project" value="TreeGrafter"/>
</dbReference>
<dbReference type="GO" id="GO:0033627">
    <property type="term" value="P:cell adhesion mediated by integrin"/>
    <property type="evidence" value="ECO:0007669"/>
    <property type="project" value="TreeGrafter"/>
</dbReference>
<comment type="subcellular location">
    <subcellularLocation>
        <location evidence="1 16">Membrane</location>
        <topology evidence="1 16">Single-pass type I membrane protein</topology>
    </subcellularLocation>
</comment>
<dbReference type="Pfam" id="PF00092">
    <property type="entry name" value="VWA"/>
    <property type="match status" value="1"/>
</dbReference>
<dbReference type="PANTHER" id="PTHR23220">
    <property type="entry name" value="INTEGRIN ALPHA"/>
    <property type="match status" value="1"/>
</dbReference>
<proteinExistence type="inferred from homology"/>
<evidence type="ECO:0000256" key="10">
    <source>
        <dbReference type="ARBA" id="ARBA00023037"/>
    </source>
</evidence>
<feature type="repeat" description="FG-GAP" evidence="15">
    <location>
        <begin position="465"/>
        <end position="525"/>
    </location>
</feature>
<dbReference type="AlphaFoldDB" id="A0A8B9VQ36"/>
<dbReference type="GO" id="GO:0008305">
    <property type="term" value="C:integrin complex"/>
    <property type="evidence" value="ECO:0007669"/>
    <property type="project" value="InterPro"/>
</dbReference>
<dbReference type="SMART" id="SM00191">
    <property type="entry name" value="Int_alpha"/>
    <property type="match status" value="4"/>
</dbReference>
<feature type="repeat" description="FG-GAP" evidence="15">
    <location>
        <begin position="335"/>
        <end position="395"/>
    </location>
</feature>
<dbReference type="GO" id="GO:0046872">
    <property type="term" value="F:metal ion binding"/>
    <property type="evidence" value="ECO:0007669"/>
    <property type="project" value="UniProtKB-KW"/>
</dbReference>
<protein>
    <submittedName>
        <fullName evidence="18">Integrin subunit alpha E</fullName>
    </submittedName>
</protein>
<dbReference type="PROSITE" id="PS51470">
    <property type="entry name" value="FG_GAP"/>
    <property type="match status" value="3"/>
</dbReference>
<evidence type="ECO:0000256" key="15">
    <source>
        <dbReference type="PROSITE-ProRule" id="PRU00803"/>
    </source>
</evidence>
<keyword evidence="7" id="KW-0106">Calcium</keyword>
<keyword evidence="10 16" id="KW-0401">Integrin</keyword>
<evidence type="ECO:0000256" key="6">
    <source>
        <dbReference type="ARBA" id="ARBA00022737"/>
    </source>
</evidence>
<dbReference type="Gene3D" id="2.60.40.1510">
    <property type="entry name" value="ntegrin, alpha v. Chain A, domain 3"/>
    <property type="match status" value="1"/>
</dbReference>
<dbReference type="Pfam" id="PF01839">
    <property type="entry name" value="FG-GAP"/>
    <property type="match status" value="2"/>
</dbReference>
<evidence type="ECO:0000256" key="7">
    <source>
        <dbReference type="ARBA" id="ARBA00022837"/>
    </source>
</evidence>
<keyword evidence="3 16" id="KW-0812">Transmembrane</keyword>
<reference evidence="18" key="2">
    <citation type="submission" date="2025-09" db="UniProtKB">
        <authorList>
            <consortium name="Ensembl"/>
        </authorList>
    </citation>
    <scope>IDENTIFICATION</scope>
</reference>
<keyword evidence="6" id="KW-0677">Repeat</keyword>
<evidence type="ECO:0000256" key="13">
    <source>
        <dbReference type="ARBA" id="ARBA00023170"/>
    </source>
</evidence>
<dbReference type="InterPro" id="IPR013519">
    <property type="entry name" value="Int_alpha_beta-p"/>
</dbReference>
<feature type="repeat" description="FG-GAP" evidence="15">
    <location>
        <begin position="398"/>
        <end position="461"/>
    </location>
</feature>
<dbReference type="InterPro" id="IPR013517">
    <property type="entry name" value="FG-GAP"/>
</dbReference>
<dbReference type="GO" id="GO:0007229">
    <property type="term" value="P:integrin-mediated signaling pathway"/>
    <property type="evidence" value="ECO:0007669"/>
    <property type="project" value="UniProtKB-KW"/>
</dbReference>
<dbReference type="PRINTS" id="PR00453">
    <property type="entry name" value="VWFADOMAIN"/>
</dbReference>
<evidence type="ECO:0000256" key="11">
    <source>
        <dbReference type="ARBA" id="ARBA00023136"/>
    </source>
</evidence>
<dbReference type="InterPro" id="IPR000413">
    <property type="entry name" value="Integrin_alpha"/>
</dbReference>
<feature type="domain" description="VWFA" evidence="17">
    <location>
        <begin position="44"/>
        <end position="224"/>
    </location>
</feature>
<organism evidence="18 19">
    <name type="scientific">Anas zonorhyncha</name>
    <name type="common">Eastern spot-billed duck</name>
    <dbReference type="NCBI Taxonomy" id="75864"/>
    <lineage>
        <taxon>Eukaryota</taxon>
        <taxon>Metazoa</taxon>
        <taxon>Chordata</taxon>
        <taxon>Craniata</taxon>
        <taxon>Vertebrata</taxon>
        <taxon>Euteleostomi</taxon>
        <taxon>Archelosauria</taxon>
        <taxon>Archosauria</taxon>
        <taxon>Dinosauria</taxon>
        <taxon>Saurischia</taxon>
        <taxon>Theropoda</taxon>
        <taxon>Coelurosauria</taxon>
        <taxon>Aves</taxon>
        <taxon>Neognathae</taxon>
        <taxon>Galloanserae</taxon>
        <taxon>Anseriformes</taxon>
        <taxon>Anatidae</taxon>
        <taxon>Anatinae</taxon>
        <taxon>Anas</taxon>
    </lineage>
</organism>
<evidence type="ECO:0000256" key="8">
    <source>
        <dbReference type="ARBA" id="ARBA00022889"/>
    </source>
</evidence>
<evidence type="ECO:0000256" key="5">
    <source>
        <dbReference type="ARBA" id="ARBA00022729"/>
    </source>
</evidence>
<dbReference type="Pfam" id="PF20805">
    <property type="entry name" value="Integrin_A_Ig_2"/>
    <property type="match status" value="1"/>
</dbReference>
<keyword evidence="14" id="KW-0325">Glycoprotein</keyword>
<evidence type="ECO:0000313" key="18">
    <source>
        <dbReference type="Ensembl" id="ENSAZOP00000026580.1"/>
    </source>
</evidence>
<reference evidence="18" key="1">
    <citation type="submission" date="2025-08" db="UniProtKB">
        <authorList>
            <consortium name="Ensembl"/>
        </authorList>
    </citation>
    <scope>IDENTIFICATION</scope>
</reference>
<dbReference type="PRINTS" id="PR01185">
    <property type="entry name" value="INTEGRINA"/>
</dbReference>
<comment type="similarity">
    <text evidence="2 16">Belongs to the integrin alpha chain family.</text>
</comment>
<dbReference type="Proteomes" id="UP000694549">
    <property type="component" value="Unplaced"/>
</dbReference>
<dbReference type="InterPro" id="IPR032695">
    <property type="entry name" value="Integrin_dom_sf"/>
</dbReference>
<keyword evidence="5" id="KW-0732">Signal</keyword>
<dbReference type="PANTHER" id="PTHR23220:SF79">
    <property type="entry name" value="INTEGRIN ALPHA-E"/>
    <property type="match status" value="1"/>
</dbReference>
<keyword evidence="4" id="KW-0479">Metal-binding</keyword>
<dbReference type="SUPFAM" id="SSF53300">
    <property type="entry name" value="vWA-like"/>
    <property type="match status" value="1"/>
</dbReference>
<dbReference type="InterPro" id="IPR002035">
    <property type="entry name" value="VWF_A"/>
</dbReference>
<dbReference type="SMART" id="SM00327">
    <property type="entry name" value="VWA"/>
    <property type="match status" value="1"/>
</dbReference>
<dbReference type="GO" id="GO:0098609">
    <property type="term" value="P:cell-cell adhesion"/>
    <property type="evidence" value="ECO:0007669"/>
    <property type="project" value="TreeGrafter"/>
</dbReference>
<evidence type="ECO:0000256" key="1">
    <source>
        <dbReference type="ARBA" id="ARBA00004479"/>
    </source>
</evidence>
<accession>A0A8B9VQ36</accession>
<dbReference type="InterPro" id="IPR028994">
    <property type="entry name" value="Integrin_alpha_N"/>
</dbReference>
<keyword evidence="11 16" id="KW-0472">Membrane</keyword>
<keyword evidence="13 16" id="KW-0675">Receptor</keyword>
<keyword evidence="9 16" id="KW-1133">Transmembrane helix</keyword>
<evidence type="ECO:0000259" key="17">
    <source>
        <dbReference type="PROSITE" id="PS50234"/>
    </source>
</evidence>
<dbReference type="Ensembl" id="ENSAZOT00000028502.1">
    <property type="protein sequence ID" value="ENSAZOP00000026580.1"/>
    <property type="gene ID" value="ENSAZOG00000016937.1"/>
</dbReference>
<dbReference type="PROSITE" id="PS50234">
    <property type="entry name" value="VWFA"/>
    <property type="match status" value="1"/>
</dbReference>
<dbReference type="Gene3D" id="2.130.10.130">
    <property type="entry name" value="Integrin alpha, N-terminal"/>
    <property type="match status" value="1"/>
</dbReference>
<evidence type="ECO:0000256" key="16">
    <source>
        <dbReference type="RuleBase" id="RU003762"/>
    </source>
</evidence>
<evidence type="ECO:0000313" key="19">
    <source>
        <dbReference type="Proteomes" id="UP000694549"/>
    </source>
</evidence>
<sequence>MSELLVVSTLAVHGATTCAKVRCFGAFSNVLLYLTALTELGTEIIAFILDGSGSIEPEDFERAKAFIHKMMKTLYEKCFECDFAVVQYGFEIKTEFDLRESWNPNATLQKVLDIVQVCNVTKTASAMQHALDSIFIESHGSRKDAAKIMIVLTDGEILLDEMNLTTVINSPKMAGIERYAIGVGDAFKKPKALNELRLIASGPDDTNVFQVTNYSALDGLLSTLQQSIIGIEGTQGDALEYELAQSGFSVQILDKRVLMFGAVGAFDWSGGILLYDLAAKKAVFLNESKEEAKKAKYSYLGYSVAVVRTGYGPLYVAGAPRHSMTGKVLVFQDGHLKQTLQGEQVGSYFGSELCPLDVNRDGETDLLLVGAPFYHIQGEEGRVYVYRLETETGSFTLEGHLNVQVTTQFARFGFTMASIGDINGDGYEDIAVGAPLEGHLSNSSSFGSIYIFNGEKDKIRSSYSQRVKASEISAGLQYFGQSIDGGFDFTNDGLHDITVGSLENVVVLRSRPVVHFLTSMRFNPERIVIFQNSSSIVTAKLCFNITSALPVSQQGNKWELTKIGLLFKNKLQEITCNFFYTKPNIFLSASRNELVVGYTKEVSMNFLLNNSGDDSYMTTMVLYYPKNLHFKKVTAEVRSQNNRSASCRKKTVLKENTTLPPIHLLPKPVSLMYMNVRQGLLENKEFKFNINGENRFNATIKLQIWVPVIVQGQNIATVKNASGTQVLPVCVLFFCFCFFPHNTIPLRWPLQRKKGCIIVFSPFLSLTGLTIFTFVYLFVCLFEFVRNKYSKGRASNNLSGIQDMN</sequence>
<name>A0A8B9VQ36_9AVES</name>
<evidence type="ECO:0000256" key="9">
    <source>
        <dbReference type="ARBA" id="ARBA00022989"/>
    </source>
</evidence>
<dbReference type="GO" id="GO:0007160">
    <property type="term" value="P:cell-matrix adhesion"/>
    <property type="evidence" value="ECO:0007669"/>
    <property type="project" value="TreeGrafter"/>
</dbReference>
<dbReference type="Gene3D" id="3.40.50.410">
    <property type="entry name" value="von Willebrand factor, type A domain"/>
    <property type="match status" value="1"/>
</dbReference>
<dbReference type="InterPro" id="IPR036465">
    <property type="entry name" value="vWFA_dom_sf"/>
</dbReference>
<evidence type="ECO:0000256" key="4">
    <source>
        <dbReference type="ARBA" id="ARBA00022723"/>
    </source>
</evidence>
<dbReference type="GO" id="GO:0005178">
    <property type="term" value="F:integrin binding"/>
    <property type="evidence" value="ECO:0007669"/>
    <property type="project" value="TreeGrafter"/>
</dbReference>